<name>A0AAD4XGV7_9MAGN</name>
<dbReference type="Proteomes" id="UP001202328">
    <property type="component" value="Unassembled WGS sequence"/>
</dbReference>
<keyword evidence="2" id="KW-1185">Reference proteome</keyword>
<comment type="caution">
    <text evidence="1">The sequence shown here is derived from an EMBL/GenBank/DDBJ whole genome shotgun (WGS) entry which is preliminary data.</text>
</comment>
<gene>
    <name evidence="1" type="ORF">MKW98_010288</name>
</gene>
<reference evidence="1" key="1">
    <citation type="submission" date="2022-04" db="EMBL/GenBank/DDBJ databases">
        <title>A functionally conserved STORR gene fusion in Papaver species that diverged 16.8 million years ago.</title>
        <authorList>
            <person name="Catania T."/>
        </authorList>
    </citation>
    <scope>NUCLEOTIDE SEQUENCE</scope>
    <source>
        <strain evidence="1">S-188037</strain>
    </source>
</reference>
<organism evidence="1 2">
    <name type="scientific">Papaver atlanticum</name>
    <dbReference type="NCBI Taxonomy" id="357466"/>
    <lineage>
        <taxon>Eukaryota</taxon>
        <taxon>Viridiplantae</taxon>
        <taxon>Streptophyta</taxon>
        <taxon>Embryophyta</taxon>
        <taxon>Tracheophyta</taxon>
        <taxon>Spermatophyta</taxon>
        <taxon>Magnoliopsida</taxon>
        <taxon>Ranunculales</taxon>
        <taxon>Papaveraceae</taxon>
        <taxon>Papaveroideae</taxon>
        <taxon>Papaver</taxon>
    </lineage>
</organism>
<sequence length="55" mass="6451">MGIDKGMDLPFKEGASTEEMIEVFDSMSWEDVCKVNWDKYSKNKRPFAETRTEDK</sequence>
<evidence type="ECO:0000313" key="2">
    <source>
        <dbReference type="Proteomes" id="UP001202328"/>
    </source>
</evidence>
<dbReference type="EMBL" id="JAJJMB010010045">
    <property type="protein sequence ID" value="KAI3911401.1"/>
    <property type="molecule type" value="Genomic_DNA"/>
</dbReference>
<dbReference type="AlphaFoldDB" id="A0AAD4XGV7"/>
<evidence type="ECO:0000313" key="1">
    <source>
        <dbReference type="EMBL" id="KAI3911401.1"/>
    </source>
</evidence>
<protein>
    <submittedName>
        <fullName evidence="1">Uncharacterized protein</fullName>
    </submittedName>
</protein>
<accession>A0AAD4XGV7</accession>
<proteinExistence type="predicted"/>